<feature type="transmembrane region" description="Helical" evidence="1">
    <location>
        <begin position="82"/>
        <end position="105"/>
    </location>
</feature>
<feature type="transmembrane region" description="Helical" evidence="1">
    <location>
        <begin position="164"/>
        <end position="185"/>
    </location>
</feature>
<dbReference type="Proteomes" id="UP001331761">
    <property type="component" value="Unassembled WGS sequence"/>
</dbReference>
<reference evidence="2 3" key="1">
    <citation type="submission" date="2019-10" db="EMBL/GenBank/DDBJ databases">
        <title>Assembly and Annotation for the nematode Trichostrongylus colubriformis.</title>
        <authorList>
            <person name="Martin J."/>
        </authorList>
    </citation>
    <scope>NUCLEOTIDE SEQUENCE [LARGE SCALE GENOMIC DNA]</scope>
    <source>
        <strain evidence="2">G859</strain>
        <tissue evidence="2">Whole worm</tissue>
    </source>
</reference>
<evidence type="ECO:0000313" key="2">
    <source>
        <dbReference type="EMBL" id="KAK5977124.1"/>
    </source>
</evidence>
<feature type="transmembrane region" description="Helical" evidence="1">
    <location>
        <begin position="126"/>
        <end position="144"/>
    </location>
</feature>
<comment type="caution">
    <text evidence="2">The sequence shown here is derived from an EMBL/GenBank/DDBJ whole genome shotgun (WGS) entry which is preliminary data.</text>
</comment>
<protein>
    <submittedName>
        <fullName evidence="2">Uncharacterized protein</fullName>
    </submittedName>
</protein>
<dbReference type="EMBL" id="WIXE01010994">
    <property type="protein sequence ID" value="KAK5977124.1"/>
    <property type="molecule type" value="Genomic_DNA"/>
</dbReference>
<feature type="non-terminal residue" evidence="2">
    <location>
        <position position="1"/>
    </location>
</feature>
<keyword evidence="1" id="KW-0472">Membrane</keyword>
<organism evidence="2 3">
    <name type="scientific">Trichostrongylus colubriformis</name>
    <name type="common">Black scour worm</name>
    <dbReference type="NCBI Taxonomy" id="6319"/>
    <lineage>
        <taxon>Eukaryota</taxon>
        <taxon>Metazoa</taxon>
        <taxon>Ecdysozoa</taxon>
        <taxon>Nematoda</taxon>
        <taxon>Chromadorea</taxon>
        <taxon>Rhabditida</taxon>
        <taxon>Rhabditina</taxon>
        <taxon>Rhabditomorpha</taxon>
        <taxon>Strongyloidea</taxon>
        <taxon>Trichostrongylidae</taxon>
        <taxon>Trichostrongylus</taxon>
    </lineage>
</organism>
<name>A0AAN8FIH9_TRICO</name>
<feature type="non-terminal residue" evidence="2">
    <location>
        <position position="189"/>
    </location>
</feature>
<evidence type="ECO:0000313" key="3">
    <source>
        <dbReference type="Proteomes" id="UP001331761"/>
    </source>
</evidence>
<proteinExistence type="predicted"/>
<keyword evidence="3" id="KW-1185">Reference proteome</keyword>
<keyword evidence="1" id="KW-0812">Transmembrane</keyword>
<evidence type="ECO:0000256" key="1">
    <source>
        <dbReference type="SAM" id="Phobius"/>
    </source>
</evidence>
<keyword evidence="1" id="KW-1133">Transmembrane helix</keyword>
<feature type="transmembrane region" description="Helical" evidence="1">
    <location>
        <begin position="53"/>
        <end position="76"/>
    </location>
</feature>
<dbReference type="AlphaFoldDB" id="A0AAN8FIH9"/>
<accession>A0AAN8FIH9</accession>
<sequence>DTPPASIPLNAATNQMFFSMMSAFMVITMCYGAFNVLICILQEIRRGKMTKWNIWLPVGVMMAITQGVLIAIYKFHFLSESMILFLVAYYVAICGIMAIVVAIFVRRHRPNDATWQKRRPTITAKFYRFLLFGLIAVVPSLVYTHRLTVKFVDWYFGNVVTSTVYTFTDYMIHPWVFNMAGILLLDPFR</sequence>
<gene>
    <name evidence="2" type="ORF">GCK32_017981</name>
</gene>
<feature type="transmembrane region" description="Helical" evidence="1">
    <location>
        <begin position="16"/>
        <end position="41"/>
    </location>
</feature>